<dbReference type="AlphaFoldDB" id="C6LUN4"/>
<comment type="caution">
    <text evidence="1">The sequence shown here is derived from an EMBL/GenBank/DDBJ whole genome shotgun (WGS) entry which is preliminary data.</text>
</comment>
<organism evidence="1 2">
    <name type="scientific">Giardia intestinalis (strain ATCC 50581 / GS clone H7)</name>
    <name type="common">Giardia lamblia</name>
    <dbReference type="NCBI Taxonomy" id="598745"/>
    <lineage>
        <taxon>Eukaryota</taxon>
        <taxon>Metamonada</taxon>
        <taxon>Diplomonadida</taxon>
        <taxon>Hexamitidae</taxon>
        <taxon>Giardiinae</taxon>
        <taxon>Giardia</taxon>
    </lineage>
</organism>
<evidence type="ECO:0000313" key="1">
    <source>
        <dbReference type="EMBL" id="EET00273.1"/>
    </source>
</evidence>
<dbReference type="InterPro" id="IPR052798">
    <property type="entry name" value="Giardia_VSA"/>
</dbReference>
<dbReference type="Pfam" id="PF03302">
    <property type="entry name" value="VSP"/>
    <property type="match status" value="1"/>
</dbReference>
<dbReference type="Proteomes" id="UP000002488">
    <property type="component" value="Unassembled WGS sequence"/>
</dbReference>
<accession>C6LUN4</accession>
<evidence type="ECO:0000313" key="2">
    <source>
        <dbReference type="Proteomes" id="UP000002488"/>
    </source>
</evidence>
<gene>
    <name evidence="1" type="ORF">GL50581_2487</name>
</gene>
<dbReference type="InterPro" id="IPR005127">
    <property type="entry name" value="Giardia_VSP"/>
</dbReference>
<dbReference type="PANTHER" id="PTHR23275">
    <property type="entry name" value="CABRIOLET.-RELATED"/>
    <property type="match status" value="1"/>
</dbReference>
<dbReference type="EMBL" id="ACGJ01002320">
    <property type="protein sequence ID" value="EET00273.1"/>
    <property type="molecule type" value="Genomic_DNA"/>
</dbReference>
<dbReference type="VEuPathDB" id="GiardiaDB:GL50581_2487"/>
<proteinExistence type="predicted"/>
<sequence>MLLAIYFTMGALAIECQSGEAAASKCTSGKCESVGDTQICTSCETGNVPVNGVCIAHGEATVTGSGCTKASNGAAVDQDDTQCGKCGNGYFLFKGGCYDASKAPGNLICSTIEESAPGMCKTCAPGYFKNPASTGNDATKQSCIACSDETGANDNTGVANCATCDPPETPGQNNSPQKATCTKCDQTKYLKEGACVESSGCAPDTEFAKQDSVNGNRCVSCGNTESGVDGCAKCTASSGESTKPTCTECNNNKIVKMEPSGTSCVEEAACVDGFFVETVSGTPSKKCTACADSNCAVCKK</sequence>
<protein>
    <submittedName>
        <fullName evidence="1">VSP</fullName>
    </submittedName>
</protein>
<dbReference type="PANTHER" id="PTHR23275:SF100">
    <property type="entry name" value="EGF-LIKE DOMAIN-CONTAINING PROTEIN"/>
    <property type="match status" value="1"/>
</dbReference>
<dbReference type="Gene3D" id="2.10.220.10">
    <property type="entry name" value="Hormone Receptor, Insulin-like Growth Factor Receptor 1, Chain A, domain 2"/>
    <property type="match status" value="1"/>
</dbReference>
<dbReference type="OrthoDB" id="300641at2759"/>
<reference evidence="1 2" key="1">
    <citation type="journal article" date="2009" name="PLoS Pathog.">
        <title>Draft genome sequencing of giardia intestinalis assemblage B isolate GS: is human giardiasis caused by two different species?</title>
        <authorList>
            <person name="Franzen O."/>
            <person name="Jerlstrom-Hultqvist J."/>
            <person name="Castro E."/>
            <person name="Sherwood E."/>
            <person name="Ankarklev J."/>
            <person name="Reiner D.S."/>
            <person name="Palm D."/>
            <person name="Andersson J.O."/>
            <person name="Andersson B."/>
            <person name="Svard S.G."/>
        </authorList>
    </citation>
    <scope>NUCLEOTIDE SEQUENCE [LARGE SCALE GENOMIC DNA]</scope>
    <source>
        <strain evidence="2">ATCC 50581 / GS clone H7</strain>
    </source>
</reference>
<name>C6LUN4_GIAIB</name>